<evidence type="ECO:0000313" key="3">
    <source>
        <dbReference type="EMBL" id="BBM86336.1"/>
    </source>
</evidence>
<dbReference type="KEGG" id="uam:UABAM_04722"/>
<evidence type="ECO:0000313" key="4">
    <source>
        <dbReference type="Proteomes" id="UP000326354"/>
    </source>
</evidence>
<dbReference type="InterPro" id="IPR025295">
    <property type="entry name" value="eCIS_core_dom"/>
</dbReference>
<proteinExistence type="predicted"/>
<dbReference type="Pfam" id="PF13699">
    <property type="entry name" value="eCIS_core"/>
    <property type="match status" value="1"/>
</dbReference>
<dbReference type="Proteomes" id="UP000326354">
    <property type="component" value="Chromosome"/>
</dbReference>
<evidence type="ECO:0000259" key="2">
    <source>
        <dbReference type="Pfam" id="PF13699"/>
    </source>
</evidence>
<dbReference type="OrthoDB" id="7597153at2"/>
<feature type="chain" id="PRO_5024839263" description="eCIS core domain-containing protein" evidence="1">
    <location>
        <begin position="20"/>
        <end position="711"/>
    </location>
</feature>
<feature type="signal peptide" evidence="1">
    <location>
        <begin position="1"/>
        <end position="19"/>
    </location>
</feature>
<sequence length="711" mass="82538">MRNLIALTLVMFFSTSLFANNWFEENINIFNRKNKLRKLGRNLDKFVAQRAIERAKFLGREVDKKLFQPILKTLEYTVPGHGYLKYLSDQAKDKRKYLPQEFIRIVQKHYRSIDLQKVTYAEDINTVHGDAITIGSEIYFPTRVDLTDGDDVFWMLHELEHVVQYKKIGVSTFLAKYVTQSISEALNQIVKGSFSVHDNMQIEIDADNKAKRIFADVMHKIEVVVPTVKKESINTFKIKNVKTGGYLFTRAILAARFYGGAGDIWQISYAEEQGKEYATMQNVRTKRYLYVERKDDGNHVISATQNISPKDIRCQFFIEKAQKDRDDGQYYIKSRKTKSYVYMNPDQIGYISRRIMLGDIPQKKEVAIWYIKEKEAHTYKLRNGLKKNIGHSGWTISINNMKISDKLEVVCGTDYADPRDTLWRFQKLSGTLCYKIQNVKSGGYLVKEPSCGKVKISVAPHIDKTREKNDYYYSYIWYVDPSPNGLQIVSVRSGQNFMDLNARIRKTNVNYHAYSALACESITSKKDFATAQKDIKFMNDQYEGGARIPTYHLHNKDKVVIEKSLNGTGGKPVVVDIKNRWYFWETQGVSMQKVGKSQKYIVYAKNATSFPIDVALAYKNKKGAWVRHGWWPLRPGEEKYLVTTRHRDLYVHAAGRGRIWGKTRPLSISYNNFKFVGKKKRGDHSAKFTKVLMDRPYYTYVFKHKTAKVKK</sequence>
<dbReference type="EMBL" id="AP019860">
    <property type="protein sequence ID" value="BBM86336.1"/>
    <property type="molecule type" value="Genomic_DNA"/>
</dbReference>
<keyword evidence="1" id="KW-0732">Signal</keyword>
<dbReference type="Gene3D" id="2.80.10.50">
    <property type="match status" value="1"/>
</dbReference>
<evidence type="ECO:0000256" key="1">
    <source>
        <dbReference type="SAM" id="SignalP"/>
    </source>
</evidence>
<reference evidence="3 4" key="1">
    <citation type="submission" date="2019-08" db="EMBL/GenBank/DDBJ databases">
        <title>Complete genome sequence of Candidatus Uab amorphum.</title>
        <authorList>
            <person name="Shiratori T."/>
            <person name="Suzuki S."/>
            <person name="Kakizawa Y."/>
            <person name="Ishida K."/>
        </authorList>
    </citation>
    <scope>NUCLEOTIDE SEQUENCE [LARGE SCALE GENOMIC DNA]</scope>
    <source>
        <strain evidence="3 4">SRT547</strain>
    </source>
</reference>
<dbReference type="AlphaFoldDB" id="A0A5S9IRM3"/>
<dbReference type="CDD" id="cd23432">
    <property type="entry name" value="beta-trefoil_Ricin_EndoBetaGal-like"/>
    <property type="match status" value="1"/>
</dbReference>
<organism evidence="3 4">
    <name type="scientific">Uabimicrobium amorphum</name>
    <dbReference type="NCBI Taxonomy" id="2596890"/>
    <lineage>
        <taxon>Bacteria</taxon>
        <taxon>Pseudomonadati</taxon>
        <taxon>Planctomycetota</taxon>
        <taxon>Candidatus Uabimicrobiia</taxon>
        <taxon>Candidatus Uabimicrobiales</taxon>
        <taxon>Candidatus Uabimicrobiaceae</taxon>
        <taxon>Candidatus Uabimicrobium</taxon>
    </lineage>
</organism>
<protein>
    <recommendedName>
        <fullName evidence="2">eCIS core domain-containing protein</fullName>
    </recommendedName>
</protein>
<dbReference type="RefSeq" id="WP_151970400.1">
    <property type="nucleotide sequence ID" value="NZ_AP019860.1"/>
</dbReference>
<keyword evidence="4" id="KW-1185">Reference proteome</keyword>
<name>A0A5S9IRM3_UABAM</name>
<dbReference type="Pfam" id="PF06282">
    <property type="entry name" value="DUF1036"/>
    <property type="match status" value="1"/>
</dbReference>
<dbReference type="InterPro" id="IPR009380">
    <property type="entry name" value="DUF1036"/>
</dbReference>
<feature type="domain" description="eCIS core" evidence="2">
    <location>
        <begin position="122"/>
        <end position="167"/>
    </location>
</feature>
<gene>
    <name evidence="3" type="ORF">UABAM_04722</name>
</gene>
<accession>A0A5S9IRM3</accession>